<reference evidence="1 2" key="1">
    <citation type="submission" date="2007-11" db="EMBL/GenBank/DDBJ databases">
        <title>Draft genome sequence of Bacteroides stercoris(ATCC 43183).</title>
        <authorList>
            <person name="Sudarsanam P."/>
            <person name="Ley R."/>
            <person name="Guruge J."/>
            <person name="Turnbaugh P.J."/>
            <person name="Mahowald M."/>
            <person name="Liep D."/>
            <person name="Gordon J."/>
        </authorList>
    </citation>
    <scope>NUCLEOTIDE SEQUENCE [LARGE SCALE GENOMIC DNA]</scope>
    <source>
        <strain evidence="1 2">ATCC 43183</strain>
    </source>
</reference>
<accession>B0NLY2</accession>
<evidence type="ECO:0000313" key="2">
    <source>
        <dbReference type="Proteomes" id="UP000004713"/>
    </source>
</evidence>
<organism evidence="1 2">
    <name type="scientific">Bacteroides stercoris ATCC 43183</name>
    <dbReference type="NCBI Taxonomy" id="449673"/>
    <lineage>
        <taxon>Bacteria</taxon>
        <taxon>Pseudomonadati</taxon>
        <taxon>Bacteroidota</taxon>
        <taxon>Bacteroidia</taxon>
        <taxon>Bacteroidales</taxon>
        <taxon>Bacteroidaceae</taxon>
        <taxon>Bacteroides</taxon>
    </lineage>
</organism>
<proteinExistence type="predicted"/>
<comment type="caution">
    <text evidence="1">The sequence shown here is derived from an EMBL/GenBank/DDBJ whole genome shotgun (WGS) entry which is preliminary data.</text>
</comment>
<dbReference type="Proteomes" id="UP000004713">
    <property type="component" value="Unassembled WGS sequence"/>
</dbReference>
<sequence length="49" mass="5441">MSNPKGFTILFLSFNNQSIHAGNRLNAISKKASGVMFLFTTTSFEKESK</sequence>
<protein>
    <submittedName>
        <fullName evidence="1">Uncharacterized protein</fullName>
    </submittedName>
</protein>
<dbReference type="HOGENOM" id="CLU_3132507_0_0_10"/>
<reference evidence="1 2" key="2">
    <citation type="submission" date="2007-11" db="EMBL/GenBank/DDBJ databases">
        <authorList>
            <person name="Fulton L."/>
            <person name="Clifton S."/>
            <person name="Fulton B."/>
            <person name="Xu J."/>
            <person name="Minx P."/>
            <person name="Pepin K.H."/>
            <person name="Johnson M."/>
            <person name="Thiruvilangam P."/>
            <person name="Bhonagiri V."/>
            <person name="Nash W.E."/>
            <person name="Mardis E.R."/>
            <person name="Wilson R.K."/>
        </authorList>
    </citation>
    <scope>NUCLEOTIDE SEQUENCE [LARGE SCALE GENOMIC DNA]</scope>
    <source>
        <strain evidence="1 2">ATCC 43183</strain>
    </source>
</reference>
<evidence type="ECO:0000313" key="1">
    <source>
        <dbReference type="EMBL" id="EDS16629.1"/>
    </source>
</evidence>
<name>B0NLY2_BACSE</name>
<dbReference type="EMBL" id="ABFZ02000015">
    <property type="protein sequence ID" value="EDS16629.1"/>
    <property type="molecule type" value="Genomic_DNA"/>
</dbReference>
<gene>
    <name evidence="1" type="ORF">BACSTE_00441</name>
</gene>
<dbReference type="AlphaFoldDB" id="B0NLY2"/>